<dbReference type="InterPro" id="IPR051940">
    <property type="entry name" value="Chitin_bind-dev_reg"/>
</dbReference>
<organism evidence="8 9">
    <name type="scientific">Acanthosepion pharaonis</name>
    <name type="common">Pharaoh cuttlefish</name>
    <name type="synonym">Sepia pharaonis</name>
    <dbReference type="NCBI Taxonomy" id="158019"/>
    <lineage>
        <taxon>Eukaryota</taxon>
        <taxon>Metazoa</taxon>
        <taxon>Spiralia</taxon>
        <taxon>Lophotrochozoa</taxon>
        <taxon>Mollusca</taxon>
        <taxon>Cephalopoda</taxon>
        <taxon>Coleoidea</taxon>
        <taxon>Decapodiformes</taxon>
        <taxon>Sepiida</taxon>
        <taxon>Sepiina</taxon>
        <taxon>Sepiidae</taxon>
        <taxon>Acanthosepion</taxon>
    </lineage>
</organism>
<dbReference type="GO" id="GO:0005576">
    <property type="term" value="C:extracellular region"/>
    <property type="evidence" value="ECO:0007669"/>
    <property type="project" value="InterPro"/>
</dbReference>
<dbReference type="PANTHER" id="PTHR23301:SF0">
    <property type="entry name" value="CHITIN-BINDING TYPE-2 DOMAIN-CONTAINING PROTEIN-RELATED"/>
    <property type="match status" value="1"/>
</dbReference>
<evidence type="ECO:0000313" key="8">
    <source>
        <dbReference type="EMBL" id="CAE1230667.1"/>
    </source>
</evidence>
<keyword evidence="4" id="KW-1015">Disulfide bond</keyword>
<dbReference type="InterPro" id="IPR002557">
    <property type="entry name" value="Chitin-bd_dom"/>
</dbReference>
<sequence>MSGRIHPTSLRNNRGEMGLPLYSLLMIFGTSLFLVLSVAGQSTVDVDLDQFCEACVVDTGAGYYQHPLRCDVFVHCAQSGDNRTVMATLKECPSGLYWSQNDLTCRHHYEVNCPQDPCKQPGRIAYREIFSCAGYYICVNGSREVARNCCKDKFRFDEISQKCVPDEICRSSCHSNLVLVTNSDTHVPICTMKAVADDVTVYLQEVHGYFYRMPCPRGTVFSTKACSCVRGRRKKIGGLFQYI</sequence>
<keyword evidence="5" id="KW-0325">Glycoprotein</keyword>
<evidence type="ECO:0000256" key="5">
    <source>
        <dbReference type="ARBA" id="ARBA00023180"/>
    </source>
</evidence>
<keyword evidence="9" id="KW-1185">Reference proteome</keyword>
<protein>
    <recommendedName>
        <fullName evidence="7">Chitin-binding type-2 domain-containing protein</fullName>
    </recommendedName>
</protein>
<dbReference type="EMBL" id="CAHIKZ030000637">
    <property type="protein sequence ID" value="CAE1230667.1"/>
    <property type="molecule type" value="Genomic_DNA"/>
</dbReference>
<keyword evidence="1" id="KW-0147">Chitin-binding</keyword>
<dbReference type="Proteomes" id="UP000597762">
    <property type="component" value="Unassembled WGS sequence"/>
</dbReference>
<evidence type="ECO:0000256" key="3">
    <source>
        <dbReference type="ARBA" id="ARBA00022737"/>
    </source>
</evidence>
<keyword evidence="3" id="KW-0677">Repeat</keyword>
<dbReference type="Gene3D" id="2.170.140.10">
    <property type="entry name" value="Chitin binding domain"/>
    <property type="match status" value="1"/>
</dbReference>
<dbReference type="SMART" id="SM00494">
    <property type="entry name" value="ChtBD2"/>
    <property type="match status" value="3"/>
</dbReference>
<comment type="caution">
    <text evidence="8">The sequence shown here is derived from an EMBL/GenBank/DDBJ whole genome shotgun (WGS) entry which is preliminary data.</text>
</comment>
<dbReference type="OrthoDB" id="6148336at2759"/>
<keyword evidence="6" id="KW-0472">Membrane</keyword>
<feature type="domain" description="Chitin-binding type-2" evidence="7">
    <location>
        <begin position="52"/>
        <end position="115"/>
    </location>
</feature>
<evidence type="ECO:0000256" key="6">
    <source>
        <dbReference type="SAM" id="Phobius"/>
    </source>
</evidence>
<name>A0A812BG10_ACAPH</name>
<feature type="transmembrane region" description="Helical" evidence="6">
    <location>
        <begin position="21"/>
        <end position="40"/>
    </location>
</feature>
<evidence type="ECO:0000259" key="7">
    <source>
        <dbReference type="PROSITE" id="PS50940"/>
    </source>
</evidence>
<reference evidence="8" key="1">
    <citation type="submission" date="2021-01" db="EMBL/GenBank/DDBJ databases">
        <authorList>
            <person name="Li R."/>
            <person name="Bekaert M."/>
        </authorList>
    </citation>
    <scope>NUCLEOTIDE SEQUENCE</scope>
    <source>
        <strain evidence="8">Farmed</strain>
    </source>
</reference>
<keyword evidence="6" id="KW-0812">Transmembrane</keyword>
<dbReference type="Pfam" id="PF01607">
    <property type="entry name" value="CBM_14"/>
    <property type="match status" value="1"/>
</dbReference>
<dbReference type="PROSITE" id="PS50940">
    <property type="entry name" value="CHIT_BIND_II"/>
    <property type="match status" value="1"/>
</dbReference>
<evidence type="ECO:0000256" key="1">
    <source>
        <dbReference type="ARBA" id="ARBA00022669"/>
    </source>
</evidence>
<evidence type="ECO:0000256" key="2">
    <source>
        <dbReference type="ARBA" id="ARBA00022729"/>
    </source>
</evidence>
<dbReference type="InterPro" id="IPR036508">
    <property type="entry name" value="Chitin-bd_dom_sf"/>
</dbReference>
<dbReference type="AlphaFoldDB" id="A0A812BG10"/>
<gene>
    <name evidence="8" type="ORF">SPHA_17841</name>
</gene>
<dbReference type="GO" id="GO:0008061">
    <property type="term" value="F:chitin binding"/>
    <property type="evidence" value="ECO:0007669"/>
    <property type="project" value="UniProtKB-KW"/>
</dbReference>
<evidence type="ECO:0000313" key="9">
    <source>
        <dbReference type="Proteomes" id="UP000597762"/>
    </source>
</evidence>
<proteinExistence type="predicted"/>
<accession>A0A812BG10</accession>
<keyword evidence="2" id="KW-0732">Signal</keyword>
<keyword evidence="6" id="KW-1133">Transmembrane helix</keyword>
<dbReference type="PANTHER" id="PTHR23301">
    <property type="entry name" value="CHITIN BINDING PERITROPHIN-A"/>
    <property type="match status" value="1"/>
</dbReference>
<evidence type="ECO:0000256" key="4">
    <source>
        <dbReference type="ARBA" id="ARBA00023157"/>
    </source>
</evidence>
<dbReference type="SUPFAM" id="SSF57625">
    <property type="entry name" value="Invertebrate chitin-binding proteins"/>
    <property type="match status" value="2"/>
</dbReference>